<evidence type="ECO:0000256" key="4">
    <source>
        <dbReference type="ARBA" id="ARBA00022679"/>
    </source>
</evidence>
<comment type="similarity">
    <text evidence="2">Belongs to the class-I pyridoxal-phosphate-dependent aminotransferase family.</text>
</comment>
<evidence type="ECO:0000256" key="2">
    <source>
        <dbReference type="ARBA" id="ARBA00007441"/>
    </source>
</evidence>
<organism evidence="7 8">
    <name type="scientific">Streptomyces varsoviensis</name>
    <dbReference type="NCBI Taxonomy" id="67373"/>
    <lineage>
        <taxon>Bacteria</taxon>
        <taxon>Bacillati</taxon>
        <taxon>Actinomycetota</taxon>
        <taxon>Actinomycetes</taxon>
        <taxon>Kitasatosporales</taxon>
        <taxon>Streptomycetaceae</taxon>
        <taxon>Streptomyces</taxon>
    </lineage>
</organism>
<dbReference type="Pfam" id="PF00155">
    <property type="entry name" value="Aminotran_1_2"/>
    <property type="match status" value="1"/>
</dbReference>
<keyword evidence="7" id="KW-0645">Protease</keyword>
<feature type="non-terminal residue" evidence="7">
    <location>
        <position position="1"/>
    </location>
</feature>
<dbReference type="Gene3D" id="3.40.640.10">
    <property type="entry name" value="Type I PLP-dependent aspartate aminotransferase-like (Major domain)"/>
    <property type="match status" value="1"/>
</dbReference>
<dbReference type="GO" id="GO:0004177">
    <property type="term" value="F:aminopeptidase activity"/>
    <property type="evidence" value="ECO:0007669"/>
    <property type="project" value="UniProtKB-KW"/>
</dbReference>
<dbReference type="SUPFAM" id="SSF53383">
    <property type="entry name" value="PLP-dependent transferases"/>
    <property type="match status" value="1"/>
</dbReference>
<keyword evidence="7" id="KW-0031">Aminopeptidase</keyword>
<keyword evidence="5" id="KW-0663">Pyridoxal phosphate</keyword>
<keyword evidence="7" id="KW-0378">Hydrolase</keyword>
<gene>
    <name evidence="7" type="ORF">ADK38_46750</name>
</gene>
<evidence type="ECO:0000256" key="5">
    <source>
        <dbReference type="ARBA" id="ARBA00022898"/>
    </source>
</evidence>
<dbReference type="InterPro" id="IPR050596">
    <property type="entry name" value="AspAT/PAT-like"/>
</dbReference>
<evidence type="ECO:0000256" key="3">
    <source>
        <dbReference type="ARBA" id="ARBA00022576"/>
    </source>
</evidence>
<dbReference type="EMBL" id="LGUT01004669">
    <property type="protein sequence ID" value="KOG40966.1"/>
    <property type="molecule type" value="Genomic_DNA"/>
</dbReference>
<keyword evidence="3" id="KW-0032">Aminotransferase</keyword>
<dbReference type="InterPro" id="IPR015424">
    <property type="entry name" value="PyrdxlP-dep_Trfase"/>
</dbReference>
<proteinExistence type="inferred from homology"/>
<evidence type="ECO:0000313" key="7">
    <source>
        <dbReference type="EMBL" id="KOG40966.1"/>
    </source>
</evidence>
<evidence type="ECO:0000259" key="6">
    <source>
        <dbReference type="Pfam" id="PF00155"/>
    </source>
</evidence>
<comment type="caution">
    <text evidence="7">The sequence shown here is derived from an EMBL/GenBank/DDBJ whole genome shotgun (WGS) entry which is preliminary data.</text>
</comment>
<accession>A0ABR5IR59</accession>
<sequence length="165" mass="17495">DVYKRQGLLLALLASVGGDVLLTRPCAAWYTAVARLAGGASYHVPVPAECGGVPDPFALLETVRRIRGEGGRPRVLVLSVADDPTGTLVPPETLHEVCEAAEAEELLIISDETWRDTRYDAHGTVVVGPAEMCPEHTVVLTDLAGSLTPTAWPAALARLPDTEYG</sequence>
<name>A0ABR5IR59_9ACTN</name>
<dbReference type="PANTHER" id="PTHR46383">
    <property type="entry name" value="ASPARTATE AMINOTRANSFERASE"/>
    <property type="match status" value="1"/>
</dbReference>
<dbReference type="InterPro" id="IPR015421">
    <property type="entry name" value="PyrdxlP-dep_Trfase_major"/>
</dbReference>
<feature type="domain" description="Aminotransferase class I/classII large" evidence="6">
    <location>
        <begin position="9"/>
        <end position="123"/>
    </location>
</feature>
<dbReference type="Proteomes" id="UP000037020">
    <property type="component" value="Unassembled WGS sequence"/>
</dbReference>
<comment type="cofactor">
    <cofactor evidence="1">
        <name>pyridoxal 5'-phosphate</name>
        <dbReference type="ChEBI" id="CHEBI:597326"/>
    </cofactor>
</comment>
<protein>
    <submittedName>
        <fullName evidence="7">Aminopeptidase</fullName>
    </submittedName>
</protein>
<keyword evidence="8" id="KW-1185">Reference proteome</keyword>
<reference evidence="7 8" key="1">
    <citation type="submission" date="2015-07" db="EMBL/GenBank/DDBJ databases">
        <authorList>
            <person name="Ju K.-S."/>
            <person name="Doroghazi J.R."/>
            <person name="Metcalf W.W."/>
        </authorList>
    </citation>
    <scope>NUCLEOTIDE SEQUENCE [LARGE SCALE GENOMIC DNA]</scope>
    <source>
        <strain evidence="7 8">NRRL B-3589</strain>
    </source>
</reference>
<keyword evidence="4" id="KW-0808">Transferase</keyword>
<dbReference type="PANTHER" id="PTHR46383:SF1">
    <property type="entry name" value="ASPARTATE AMINOTRANSFERASE"/>
    <property type="match status" value="1"/>
</dbReference>
<evidence type="ECO:0000256" key="1">
    <source>
        <dbReference type="ARBA" id="ARBA00001933"/>
    </source>
</evidence>
<dbReference type="InterPro" id="IPR004839">
    <property type="entry name" value="Aminotransferase_I/II_large"/>
</dbReference>
<feature type="non-terminal residue" evidence="7">
    <location>
        <position position="165"/>
    </location>
</feature>
<evidence type="ECO:0000313" key="8">
    <source>
        <dbReference type="Proteomes" id="UP000037020"/>
    </source>
</evidence>